<comment type="catalytic activity">
    <reaction evidence="3">
        <text>L-aspartate + L-glutamine + ATP + H2O = L-asparagine + L-glutamate + AMP + diphosphate + H(+)</text>
        <dbReference type="Rhea" id="RHEA:12228"/>
        <dbReference type="ChEBI" id="CHEBI:15377"/>
        <dbReference type="ChEBI" id="CHEBI:15378"/>
        <dbReference type="ChEBI" id="CHEBI:29985"/>
        <dbReference type="ChEBI" id="CHEBI:29991"/>
        <dbReference type="ChEBI" id="CHEBI:30616"/>
        <dbReference type="ChEBI" id="CHEBI:33019"/>
        <dbReference type="ChEBI" id="CHEBI:58048"/>
        <dbReference type="ChEBI" id="CHEBI:58359"/>
        <dbReference type="ChEBI" id="CHEBI:456215"/>
        <dbReference type="EC" id="6.3.5.4"/>
    </reaction>
</comment>
<name>A0AAP2GMC4_9BACT</name>
<dbReference type="InterPro" id="IPR051786">
    <property type="entry name" value="ASN_synthetase/amidase"/>
</dbReference>
<comment type="pathway">
    <text evidence="1">Amino-acid biosynthesis; L-asparagine biosynthesis; L-asparagine from L-aspartate (L-Gln route): step 1/1.</text>
</comment>
<dbReference type="PANTHER" id="PTHR43284">
    <property type="entry name" value="ASPARAGINE SYNTHETASE (GLUTAMINE-HYDROLYZING)"/>
    <property type="match status" value="1"/>
</dbReference>
<evidence type="ECO:0000256" key="3">
    <source>
        <dbReference type="ARBA" id="ARBA00048741"/>
    </source>
</evidence>
<dbReference type="InterPro" id="IPR001962">
    <property type="entry name" value="Asn_synthase"/>
</dbReference>
<keyword evidence="6" id="KW-1185">Reference proteome</keyword>
<dbReference type="CDD" id="cd01991">
    <property type="entry name" value="Asn_synthase_B_C"/>
    <property type="match status" value="1"/>
</dbReference>
<comment type="caution">
    <text evidence="5">The sequence shown here is derived from an EMBL/GenBank/DDBJ whole genome shotgun (WGS) entry which is preliminary data.</text>
</comment>
<accession>A0AAP2GMC4</accession>
<evidence type="ECO:0000256" key="2">
    <source>
        <dbReference type="ARBA" id="ARBA00012737"/>
    </source>
</evidence>
<evidence type="ECO:0000259" key="4">
    <source>
        <dbReference type="Pfam" id="PF00733"/>
    </source>
</evidence>
<feature type="domain" description="Asparagine synthetase" evidence="4">
    <location>
        <begin position="92"/>
        <end position="475"/>
    </location>
</feature>
<organism evidence="5 6">
    <name type="scientific">Chryseosolibacter histidini</name>
    <dbReference type="NCBI Taxonomy" id="2782349"/>
    <lineage>
        <taxon>Bacteria</taxon>
        <taxon>Pseudomonadati</taxon>
        <taxon>Bacteroidota</taxon>
        <taxon>Cytophagia</taxon>
        <taxon>Cytophagales</taxon>
        <taxon>Chryseotaleaceae</taxon>
        <taxon>Chryseosolibacter</taxon>
    </lineage>
</organism>
<dbReference type="Gene3D" id="3.40.50.620">
    <property type="entry name" value="HUPs"/>
    <property type="match status" value="1"/>
</dbReference>
<dbReference type="InterPro" id="IPR014729">
    <property type="entry name" value="Rossmann-like_a/b/a_fold"/>
</dbReference>
<dbReference type="SUPFAM" id="SSF52402">
    <property type="entry name" value="Adenine nucleotide alpha hydrolases-like"/>
    <property type="match status" value="1"/>
</dbReference>
<sequence>MKEVEYTRTLGQPTVFWRDTPSNGLRLSSLDMAMYFRRGTPRFSYSFFDGVRVLPPGHRLTINDRLQSFDRVWTPVDGQRWSGVKQEEIARQIRETLTASVTGLAAGHKRIGLFLSGGLDSTILASLLKQTGAEIICYVCQFPDFPVTDETHYARMAADRYGLQLKVVKINRETFAALLKKILSVKDRPLTCWSAIPQLAVSQQAAEDQCDILFSGVGSDELFTGYSLMGHKYKAFLEYERHNGEGSAWEVLLGPASPARSEILFMGNATPFSYELIQELMESPPERSFFEEDVVEFYRSLHQRHPEADIASLMSAWEAELRTSEMLYPDYLTAERITGMRVVYPFYTTKMVSAFNNIPLDLRFKFSHEGMLRHFPKVYQGIDKYILRLAFEDVLPVDIQARARMAFSAPFAWWLQEADYRGGIEHEVVHHPVWKQIGVRQETLKKLFSGVDQPTLLNQWQRPFQLWLLYMVCQWADKKEFPMIKIYGT</sequence>
<dbReference type="GO" id="GO:0006529">
    <property type="term" value="P:asparagine biosynthetic process"/>
    <property type="evidence" value="ECO:0007669"/>
    <property type="project" value="InterPro"/>
</dbReference>
<evidence type="ECO:0000313" key="5">
    <source>
        <dbReference type="EMBL" id="MBT1695470.1"/>
    </source>
</evidence>
<reference evidence="5 6" key="1">
    <citation type="submission" date="2021-05" db="EMBL/GenBank/DDBJ databases">
        <title>A Polyphasic approach of four new species of the genus Ohtaekwangia: Ohtaekwangia histidinii sp. nov., Ohtaekwangia cretensis sp. nov., Ohtaekwangia indiensis sp. nov., Ohtaekwangia reichenbachii sp. nov. from diverse environment.</title>
        <authorList>
            <person name="Octaviana S."/>
        </authorList>
    </citation>
    <scope>NUCLEOTIDE SEQUENCE [LARGE SCALE GENOMIC DNA]</scope>
    <source>
        <strain evidence="5 6">PWU4</strain>
    </source>
</reference>
<dbReference type="RefSeq" id="WP_254159628.1">
    <property type="nucleotide sequence ID" value="NZ_JAHESF010000001.1"/>
</dbReference>
<dbReference type="Proteomes" id="UP001319200">
    <property type="component" value="Unassembled WGS sequence"/>
</dbReference>
<dbReference type="AlphaFoldDB" id="A0AAP2GMC4"/>
<dbReference type="Pfam" id="PF00733">
    <property type="entry name" value="Asn_synthase"/>
    <property type="match status" value="1"/>
</dbReference>
<gene>
    <name evidence="5" type="ORF">KK083_01190</name>
</gene>
<protein>
    <recommendedName>
        <fullName evidence="2">asparagine synthase (glutamine-hydrolyzing)</fullName>
        <ecNumber evidence="2">6.3.5.4</ecNumber>
    </recommendedName>
</protein>
<evidence type="ECO:0000256" key="1">
    <source>
        <dbReference type="ARBA" id="ARBA00005187"/>
    </source>
</evidence>
<dbReference type="GO" id="GO:0004066">
    <property type="term" value="F:asparagine synthase (glutamine-hydrolyzing) activity"/>
    <property type="evidence" value="ECO:0007669"/>
    <property type="project" value="UniProtKB-EC"/>
</dbReference>
<proteinExistence type="predicted"/>
<dbReference type="EC" id="6.3.5.4" evidence="2"/>
<evidence type="ECO:0000313" key="6">
    <source>
        <dbReference type="Proteomes" id="UP001319200"/>
    </source>
</evidence>
<dbReference type="EMBL" id="JAHESF010000001">
    <property type="protein sequence ID" value="MBT1695470.1"/>
    <property type="molecule type" value="Genomic_DNA"/>
</dbReference>
<dbReference type="PANTHER" id="PTHR43284:SF1">
    <property type="entry name" value="ASPARAGINE SYNTHETASE"/>
    <property type="match status" value="1"/>
</dbReference>